<evidence type="ECO:0000313" key="8">
    <source>
        <dbReference type="Proteomes" id="UP001199355"/>
    </source>
</evidence>
<sequence length="569" mass="63145">MNCREKILSEDYMSILLDYLPEEADQEDEAFCYQQVDGTLGIYYLDRSAVLPLSPVNYLYRYLPQLFCLGAFPAAGSRTFRTEPLEGSGILAQQRPPLELTGRRVVMAFIDTGISYENPVFRYSDGSSRILAIWDQTDQSGQSPEGFLYGTEYVREQIDRALELEDPHSLVPEKDEIGHGTAVASVAAGSRLEEGSLFTGAAPDCEIVAVKLRPAKQYLRDYYRIADKEPAYSTDDILLAAKYVQQFVIPLYRPIVICLGLGTSFGSHSGVSLFSEYLQRIARSVSQAVVIGGGNEGNTAGHFRGRLTENQQQVELRVGEGVTGFTAELWGSKPSVFRLAVRSPGGEQLPEVEFGLGSTVEYTFVYEKTRIQITDTANERNTGDQLMLIRFTAPSPGVWTFLIRGARVFPESIFDIWLAPQQFRSGELFFLVPDPDVTLTVPSYTTDAVTVTFYNSENGSFYYRSGRGFGRTGEIKPDLAAPGVEISTVNGPYSGSSMAAALTAGACAQLMQWCVAENNYPRISGRGIQTFLSRGAREQTQEEYPSRRWGYGQLDMRRTFDEIAGNYPE</sequence>
<dbReference type="Gene3D" id="3.40.50.200">
    <property type="entry name" value="Peptidase S8/S53 domain"/>
    <property type="match status" value="1"/>
</dbReference>
<name>A0AAE3AXI3_9FIRM</name>
<evidence type="ECO:0000256" key="4">
    <source>
        <dbReference type="ARBA" id="ARBA00022825"/>
    </source>
</evidence>
<evidence type="ECO:0000259" key="6">
    <source>
        <dbReference type="Pfam" id="PF00082"/>
    </source>
</evidence>
<dbReference type="PIRSF" id="PIRSF037894">
    <property type="entry name" value="Subtilisin_rel_CspABC"/>
    <property type="match status" value="1"/>
</dbReference>
<dbReference type="PRINTS" id="PR00723">
    <property type="entry name" value="SUBTILISIN"/>
</dbReference>
<dbReference type="Proteomes" id="UP001199355">
    <property type="component" value="Unassembled WGS sequence"/>
</dbReference>
<feature type="active site" description="Charge relay system" evidence="5">
    <location>
        <position position="179"/>
    </location>
</feature>
<dbReference type="Pfam" id="PF00082">
    <property type="entry name" value="Peptidase_S8"/>
    <property type="match status" value="2"/>
</dbReference>
<keyword evidence="8" id="KW-1185">Reference proteome</keyword>
<evidence type="ECO:0000256" key="2">
    <source>
        <dbReference type="ARBA" id="ARBA00022670"/>
    </source>
</evidence>
<gene>
    <name evidence="7" type="ORF">LKD45_06870</name>
</gene>
<dbReference type="CDD" id="cd07478">
    <property type="entry name" value="Peptidases_S8_CspA-like"/>
    <property type="match status" value="1"/>
</dbReference>
<evidence type="ECO:0000256" key="5">
    <source>
        <dbReference type="PROSITE-ProRule" id="PRU01240"/>
    </source>
</evidence>
<accession>A0AAE3AXI3</accession>
<dbReference type="GO" id="GO:0006508">
    <property type="term" value="P:proteolysis"/>
    <property type="evidence" value="ECO:0007669"/>
    <property type="project" value="UniProtKB-KW"/>
</dbReference>
<evidence type="ECO:0000313" key="7">
    <source>
        <dbReference type="EMBL" id="MCC2167420.1"/>
    </source>
</evidence>
<dbReference type="PROSITE" id="PS00137">
    <property type="entry name" value="SUBTILASE_HIS"/>
    <property type="match status" value="1"/>
</dbReference>
<comment type="caution">
    <text evidence="7">The sequence shown here is derived from an EMBL/GenBank/DDBJ whole genome shotgun (WGS) entry which is preliminary data.</text>
</comment>
<dbReference type="GO" id="GO:0004252">
    <property type="term" value="F:serine-type endopeptidase activity"/>
    <property type="evidence" value="ECO:0007669"/>
    <property type="project" value="UniProtKB-UniRule"/>
</dbReference>
<dbReference type="InterPro" id="IPR036852">
    <property type="entry name" value="Peptidase_S8/S53_dom_sf"/>
</dbReference>
<dbReference type="SUPFAM" id="SSF52743">
    <property type="entry name" value="Subtilisin-like"/>
    <property type="match status" value="1"/>
</dbReference>
<dbReference type="AlphaFoldDB" id="A0AAE3AXI3"/>
<evidence type="ECO:0000256" key="3">
    <source>
        <dbReference type="ARBA" id="ARBA00022801"/>
    </source>
</evidence>
<feature type="domain" description="Peptidase S8/S53" evidence="6">
    <location>
        <begin position="438"/>
        <end position="552"/>
    </location>
</feature>
<feature type="active site" description="Charge relay system" evidence="5">
    <location>
        <position position="111"/>
    </location>
</feature>
<evidence type="ECO:0000256" key="1">
    <source>
        <dbReference type="ARBA" id="ARBA00011073"/>
    </source>
</evidence>
<keyword evidence="2 5" id="KW-0645">Protease</keyword>
<dbReference type="PROSITE" id="PS51892">
    <property type="entry name" value="SUBTILASE"/>
    <property type="match status" value="1"/>
</dbReference>
<feature type="domain" description="Peptidase S8/S53" evidence="6">
    <location>
        <begin position="102"/>
        <end position="297"/>
    </location>
</feature>
<dbReference type="InterPro" id="IPR000209">
    <property type="entry name" value="Peptidase_S8/S53_dom"/>
</dbReference>
<dbReference type="PANTHER" id="PTHR43806">
    <property type="entry name" value="PEPTIDASE S8"/>
    <property type="match status" value="1"/>
</dbReference>
<organism evidence="7 8">
    <name type="scientific">Gallintestinimicrobium propionicum</name>
    <dbReference type="NCBI Taxonomy" id="2981770"/>
    <lineage>
        <taxon>Bacteria</taxon>
        <taxon>Bacillati</taxon>
        <taxon>Bacillota</taxon>
        <taxon>Clostridia</taxon>
        <taxon>Lachnospirales</taxon>
        <taxon>Lachnospiraceae</taxon>
        <taxon>Gallintestinimicrobium</taxon>
    </lineage>
</organism>
<dbReference type="PANTHER" id="PTHR43806:SF11">
    <property type="entry name" value="CEREVISIN-RELATED"/>
    <property type="match status" value="1"/>
</dbReference>
<dbReference type="InterPro" id="IPR022398">
    <property type="entry name" value="Peptidase_S8_His-AS"/>
</dbReference>
<proteinExistence type="inferred from homology"/>
<dbReference type="Gene3D" id="2.60.120.1290">
    <property type="match status" value="1"/>
</dbReference>
<feature type="active site" description="Charge relay system" evidence="5">
    <location>
        <position position="497"/>
    </location>
</feature>
<dbReference type="InterPro" id="IPR034045">
    <property type="entry name" value="Pep_S8_CspA-like"/>
</dbReference>
<reference evidence="7 8" key="1">
    <citation type="submission" date="2021-10" db="EMBL/GenBank/DDBJ databases">
        <title>Anaerobic single-cell dispensing facilitates the cultivation of human gut bacteria.</title>
        <authorList>
            <person name="Afrizal A."/>
        </authorList>
    </citation>
    <scope>NUCLEOTIDE SEQUENCE [LARGE SCALE GENOMIC DNA]</scope>
    <source>
        <strain evidence="7 8">CLA-AA-H244</strain>
    </source>
</reference>
<keyword evidence="4 5" id="KW-0720">Serine protease</keyword>
<comment type="similarity">
    <text evidence="1 5">Belongs to the peptidase S8 family.</text>
</comment>
<dbReference type="RefSeq" id="WP_308728111.1">
    <property type="nucleotide sequence ID" value="NZ_JAJEQF010000013.1"/>
</dbReference>
<dbReference type="EMBL" id="JAJEQF010000013">
    <property type="protein sequence ID" value="MCC2167420.1"/>
    <property type="molecule type" value="Genomic_DNA"/>
</dbReference>
<keyword evidence="3 5" id="KW-0378">Hydrolase</keyword>
<dbReference type="InterPro" id="IPR050131">
    <property type="entry name" value="Peptidase_S8_subtilisin-like"/>
</dbReference>
<dbReference type="InterPro" id="IPR015500">
    <property type="entry name" value="Peptidase_S8_subtilisin-rel"/>
</dbReference>
<protein>
    <submittedName>
        <fullName evidence="7">S8 family peptidase</fullName>
    </submittedName>
</protein>
<dbReference type="InterPro" id="IPR017310">
    <property type="entry name" value="Pept_S8A_subtilisin_clostridia"/>
</dbReference>